<evidence type="ECO:0000259" key="1">
    <source>
        <dbReference type="Pfam" id="PF04480"/>
    </source>
</evidence>
<name>A0ABY5ZBZ5_9ACTN</name>
<evidence type="ECO:0000313" key="2">
    <source>
        <dbReference type="EMBL" id="UWZ38223.1"/>
    </source>
</evidence>
<keyword evidence="3" id="KW-1185">Reference proteome</keyword>
<dbReference type="EMBL" id="CP073721">
    <property type="protein sequence ID" value="UWZ38223.1"/>
    <property type="molecule type" value="Genomic_DNA"/>
</dbReference>
<dbReference type="Gene3D" id="3.40.960.10">
    <property type="entry name" value="VSR Endonuclease"/>
    <property type="match status" value="1"/>
</dbReference>
<reference evidence="2" key="1">
    <citation type="submission" date="2021-04" db="EMBL/GenBank/DDBJ databases">
        <title>Biosynthetic gene clusters of Dactylosporangioum roseum.</title>
        <authorList>
            <person name="Hartkoorn R.C."/>
            <person name="Beaudoing E."/>
            <person name="Hot D."/>
            <person name="Moureu S."/>
        </authorList>
    </citation>
    <scope>NUCLEOTIDE SEQUENCE</scope>
    <source>
        <strain evidence="2">NRRL B-16295</strain>
    </source>
</reference>
<organism evidence="2 3">
    <name type="scientific">Dactylosporangium roseum</name>
    <dbReference type="NCBI Taxonomy" id="47989"/>
    <lineage>
        <taxon>Bacteria</taxon>
        <taxon>Bacillati</taxon>
        <taxon>Actinomycetota</taxon>
        <taxon>Actinomycetes</taxon>
        <taxon>Micromonosporales</taxon>
        <taxon>Micromonosporaceae</taxon>
        <taxon>Dactylosporangium</taxon>
    </lineage>
</organism>
<feature type="domain" description="DUF559" evidence="1">
    <location>
        <begin position="252"/>
        <end position="316"/>
    </location>
</feature>
<dbReference type="Proteomes" id="UP001058271">
    <property type="component" value="Chromosome"/>
</dbReference>
<evidence type="ECO:0000313" key="3">
    <source>
        <dbReference type="Proteomes" id="UP001058271"/>
    </source>
</evidence>
<accession>A0ABY5ZBZ5</accession>
<dbReference type="SUPFAM" id="SSF52980">
    <property type="entry name" value="Restriction endonuclease-like"/>
    <property type="match status" value="1"/>
</dbReference>
<proteinExistence type="predicted"/>
<dbReference type="InterPro" id="IPR007569">
    <property type="entry name" value="DUF559"/>
</dbReference>
<gene>
    <name evidence="2" type="ORF">Drose_08245</name>
</gene>
<sequence length="319" mass="34299">MINGGLGCPQRGCCPQEGSRRCCEGAVGAGGCAAVNEALRTYRQILAGGVSRQRLRDRVASGVVAAVTRGVYGPPVGDEIDRIQAILMRLPEEVVLSHQSAAVLYRFAVPEDPSVHVLVPAGMPKPRLEGVVAHQAVVPVATVETVFGLRCAPPARVAIDLARSGRRLDGIALLDSALHSGLTDVEGLAEELPRHGGLRGVRLARELVPLADGGAECAQESHLRLVLIDGRLPVPQTQVWACTAQGRRVFRIDLAYADRKVGIEYDGASHLDRNALRGDRRRMNWLTAQGWTMRYFTAADVYRNPVGVVATVHDALHGR</sequence>
<dbReference type="Pfam" id="PF04480">
    <property type="entry name" value="DUF559"/>
    <property type="match status" value="1"/>
</dbReference>
<dbReference type="InterPro" id="IPR011335">
    <property type="entry name" value="Restrct_endonuc-II-like"/>
</dbReference>
<protein>
    <submittedName>
        <fullName evidence="2">DUF559 domain-containing protein</fullName>
    </submittedName>
</protein>